<keyword evidence="3 10" id="KW-1133">Transmembrane helix</keyword>
<keyword evidence="8" id="KW-0807">Transducer</keyword>
<feature type="transmembrane region" description="Helical" evidence="10">
    <location>
        <begin position="670"/>
        <end position="688"/>
    </location>
</feature>
<keyword evidence="4" id="KW-0297">G-protein coupled receptor</keyword>
<comment type="caution">
    <text evidence="13">The sequence shown here is derived from an EMBL/GenBank/DDBJ whole genome shotgun (WGS) entry which is preliminary data.</text>
</comment>
<feature type="transmembrane region" description="Helical" evidence="10">
    <location>
        <begin position="694"/>
        <end position="717"/>
    </location>
</feature>
<feature type="transmembrane region" description="Helical" evidence="10">
    <location>
        <begin position="455"/>
        <end position="481"/>
    </location>
</feature>
<feature type="compositionally biased region" description="Polar residues" evidence="9">
    <location>
        <begin position="734"/>
        <end position="754"/>
    </location>
</feature>
<dbReference type="PRINTS" id="PR01176">
    <property type="entry name" value="GABABRECEPTR"/>
</dbReference>
<dbReference type="InterPro" id="IPR002455">
    <property type="entry name" value="GPCR3_GABA-B"/>
</dbReference>
<dbReference type="Pfam" id="PF01094">
    <property type="entry name" value="ANF_receptor"/>
    <property type="match status" value="1"/>
</dbReference>
<feature type="transmembrane region" description="Helical" evidence="10">
    <location>
        <begin position="629"/>
        <end position="650"/>
    </location>
</feature>
<evidence type="ECO:0000313" key="13">
    <source>
        <dbReference type="EMBL" id="KAH3710047.1"/>
    </source>
</evidence>
<dbReference type="CDD" id="cd06366">
    <property type="entry name" value="PBP1_GABAb_receptor"/>
    <property type="match status" value="1"/>
</dbReference>
<sequence>MNYHLGALFAVFSLTLERVWLLSNDNSTPVIHVGVLLELSESHYSVYSAFYVKIFDNAFDEIQARSDLLHGYRIQMDVRNTMDHNGHAAVEMVNLLQFGEPKVAVLGPTKSGSLITTGQIAPIFHTIQLSCIAITAETSDTTLFPTLYKVNQASDLLNPFRIKLMNHFGWARVGTIVYQNDLNIKQINDFHTMLRRNNMTLVTSAVVADIKSIPNVIATIKQFDVRIIVGSFLMTNVYTSEILCEAFKQGLYGERYVWIFTEQVYEFRWVRATADCTLEQVQLVANGRFGMYFQNMSSSTERTITGRTAEEEVVILKTKIFNSSFEMSSTAPWVLDTAWALALGLNNSIKYLKEQGLSLTNYFYSKQHLAAIMKGMDDVAFLGVTGPVSFDKSHSRIGITYLKQQFASYTRDLASYDITKDTLHWFVPYNSIWKDGHIPQDKFIYRENLMKPNNAAAVIMLTFSTLGCLTCLCFLAFNIIYRTNWAVKMSSPNMNNVIICGCLFMYIEVYVSSFDYLHVLNDSIGSAMCMSKVWLLSVGFTLLFGGMFCKTYRVHYLFREHRARKKPLKDRHLFAMIAVLLSVDHVIIIPWAAIFPFSYKRYVMPNKEYVDNNVIYSDVIMDCHNDNQIYWTIAVYVYKGLMLAIGTFLAWETRHVTIPELNDSKYIATCIYNVVVICIFEVPLSHLLPVEQPTLIYVLQSCLIIFCTTSCACLIFIPKLRSRNKVQDRMLNGPPSTSARTGSTMAPVSVTSAF</sequence>
<dbReference type="SUPFAM" id="SSF53822">
    <property type="entry name" value="Periplasmic binding protein-like I"/>
    <property type="match status" value="1"/>
</dbReference>
<dbReference type="CDD" id="cd15047">
    <property type="entry name" value="7tmC_GABA-B-like"/>
    <property type="match status" value="1"/>
</dbReference>
<feature type="transmembrane region" description="Helical" evidence="10">
    <location>
        <begin position="573"/>
        <end position="594"/>
    </location>
</feature>
<keyword evidence="2 10" id="KW-0812">Transmembrane</keyword>
<evidence type="ECO:0000256" key="9">
    <source>
        <dbReference type="SAM" id="MobiDB-lite"/>
    </source>
</evidence>
<keyword evidence="14" id="KW-1185">Reference proteome</keyword>
<dbReference type="PROSITE" id="PS50259">
    <property type="entry name" value="G_PROTEIN_RECEP_F3_4"/>
    <property type="match status" value="1"/>
</dbReference>
<dbReference type="InterPro" id="IPR001828">
    <property type="entry name" value="ANF_lig-bd_rcpt"/>
</dbReference>
<evidence type="ECO:0000256" key="1">
    <source>
        <dbReference type="ARBA" id="ARBA00004141"/>
    </source>
</evidence>
<dbReference type="InterPro" id="IPR017978">
    <property type="entry name" value="GPCR_3_C"/>
</dbReference>
<evidence type="ECO:0000256" key="6">
    <source>
        <dbReference type="ARBA" id="ARBA00023170"/>
    </source>
</evidence>
<protein>
    <recommendedName>
        <fullName evidence="12">G-protein coupled receptors family 3 profile domain-containing protein</fullName>
    </recommendedName>
</protein>
<organism evidence="13 14">
    <name type="scientific">Dreissena polymorpha</name>
    <name type="common">Zebra mussel</name>
    <name type="synonym">Mytilus polymorpha</name>
    <dbReference type="NCBI Taxonomy" id="45954"/>
    <lineage>
        <taxon>Eukaryota</taxon>
        <taxon>Metazoa</taxon>
        <taxon>Spiralia</taxon>
        <taxon>Lophotrochozoa</taxon>
        <taxon>Mollusca</taxon>
        <taxon>Bivalvia</taxon>
        <taxon>Autobranchia</taxon>
        <taxon>Heteroconchia</taxon>
        <taxon>Euheterodonta</taxon>
        <taxon>Imparidentia</taxon>
        <taxon>Neoheterodontei</taxon>
        <taxon>Myida</taxon>
        <taxon>Dreissenoidea</taxon>
        <taxon>Dreissenidae</taxon>
        <taxon>Dreissena</taxon>
    </lineage>
</organism>
<name>A0A9D3Z1A1_DREPO</name>
<dbReference type="GO" id="GO:0038039">
    <property type="term" value="C:G protein-coupled receptor heterodimeric complex"/>
    <property type="evidence" value="ECO:0007669"/>
    <property type="project" value="TreeGrafter"/>
</dbReference>
<keyword evidence="6" id="KW-0675">Receptor</keyword>
<evidence type="ECO:0000256" key="10">
    <source>
        <dbReference type="SAM" id="Phobius"/>
    </source>
</evidence>
<dbReference type="EMBL" id="JAIWYP010000014">
    <property type="protein sequence ID" value="KAH3710047.1"/>
    <property type="molecule type" value="Genomic_DNA"/>
</dbReference>
<reference evidence="13" key="2">
    <citation type="submission" date="2020-11" db="EMBL/GenBank/DDBJ databases">
        <authorList>
            <person name="McCartney M.A."/>
            <person name="Auch B."/>
            <person name="Kono T."/>
            <person name="Mallez S."/>
            <person name="Becker A."/>
            <person name="Gohl D.M."/>
            <person name="Silverstein K.A.T."/>
            <person name="Koren S."/>
            <person name="Bechman K.B."/>
            <person name="Herman A."/>
            <person name="Abrahante J.E."/>
            <person name="Garbe J."/>
        </authorList>
    </citation>
    <scope>NUCLEOTIDE SEQUENCE</scope>
    <source>
        <strain evidence="13">Duluth1</strain>
        <tissue evidence="13">Whole animal</tissue>
    </source>
</reference>
<proteinExistence type="predicted"/>
<keyword evidence="7" id="KW-0325">Glycoprotein</keyword>
<dbReference type="PANTHER" id="PTHR10519:SF20">
    <property type="entry name" value="G-PROTEIN COUPLED RECEPTOR 156-RELATED"/>
    <property type="match status" value="1"/>
</dbReference>
<dbReference type="InterPro" id="IPR028082">
    <property type="entry name" value="Peripla_BP_I"/>
</dbReference>
<feature type="transmembrane region" description="Helical" evidence="10">
    <location>
        <begin position="533"/>
        <end position="552"/>
    </location>
</feature>
<evidence type="ECO:0000256" key="8">
    <source>
        <dbReference type="ARBA" id="ARBA00023224"/>
    </source>
</evidence>
<comment type="subcellular location">
    <subcellularLocation>
        <location evidence="1">Membrane</location>
        <topology evidence="1">Multi-pass membrane protein</topology>
    </subcellularLocation>
</comment>
<evidence type="ECO:0000256" key="3">
    <source>
        <dbReference type="ARBA" id="ARBA00022989"/>
    </source>
</evidence>
<dbReference type="GO" id="GO:0004965">
    <property type="term" value="F:G protein-coupled GABA receptor activity"/>
    <property type="evidence" value="ECO:0007669"/>
    <property type="project" value="InterPro"/>
</dbReference>
<evidence type="ECO:0000256" key="11">
    <source>
        <dbReference type="SAM" id="SignalP"/>
    </source>
</evidence>
<feature type="domain" description="G-protein coupled receptors family 3 profile" evidence="12">
    <location>
        <begin position="526"/>
        <end position="720"/>
    </location>
</feature>
<dbReference type="AlphaFoldDB" id="A0A9D3Z1A1"/>
<reference evidence="13" key="1">
    <citation type="journal article" date="2019" name="bioRxiv">
        <title>The Genome of the Zebra Mussel, Dreissena polymorpha: A Resource for Invasive Species Research.</title>
        <authorList>
            <person name="McCartney M.A."/>
            <person name="Auch B."/>
            <person name="Kono T."/>
            <person name="Mallez S."/>
            <person name="Zhang Y."/>
            <person name="Obille A."/>
            <person name="Becker A."/>
            <person name="Abrahante J.E."/>
            <person name="Garbe J."/>
            <person name="Badalamenti J.P."/>
            <person name="Herman A."/>
            <person name="Mangelson H."/>
            <person name="Liachko I."/>
            <person name="Sullivan S."/>
            <person name="Sone E.D."/>
            <person name="Koren S."/>
            <person name="Silverstein K.A.T."/>
            <person name="Beckman K.B."/>
            <person name="Gohl D.M."/>
        </authorList>
    </citation>
    <scope>NUCLEOTIDE SEQUENCE</scope>
    <source>
        <strain evidence="13">Duluth1</strain>
        <tissue evidence="13">Whole animal</tissue>
    </source>
</reference>
<dbReference type="PANTHER" id="PTHR10519">
    <property type="entry name" value="GABA-B RECEPTOR"/>
    <property type="match status" value="1"/>
</dbReference>
<dbReference type="GO" id="GO:0007214">
    <property type="term" value="P:gamma-aminobutyric acid signaling pathway"/>
    <property type="evidence" value="ECO:0007669"/>
    <property type="project" value="TreeGrafter"/>
</dbReference>
<evidence type="ECO:0000259" key="12">
    <source>
        <dbReference type="PROSITE" id="PS50259"/>
    </source>
</evidence>
<evidence type="ECO:0000313" key="14">
    <source>
        <dbReference type="Proteomes" id="UP000828390"/>
    </source>
</evidence>
<evidence type="ECO:0000256" key="4">
    <source>
        <dbReference type="ARBA" id="ARBA00023040"/>
    </source>
</evidence>
<feature type="chain" id="PRO_5038934566" description="G-protein coupled receptors family 3 profile domain-containing protein" evidence="11">
    <location>
        <begin position="22"/>
        <end position="754"/>
    </location>
</feature>
<evidence type="ECO:0000256" key="7">
    <source>
        <dbReference type="ARBA" id="ARBA00023180"/>
    </source>
</evidence>
<feature type="transmembrane region" description="Helical" evidence="10">
    <location>
        <begin position="493"/>
        <end position="513"/>
    </location>
</feature>
<dbReference type="Pfam" id="PF00003">
    <property type="entry name" value="7tm_3"/>
    <property type="match status" value="1"/>
</dbReference>
<gene>
    <name evidence="13" type="ORF">DPMN_069513</name>
</gene>
<dbReference type="Proteomes" id="UP000828390">
    <property type="component" value="Unassembled WGS sequence"/>
</dbReference>
<accession>A0A9D3Z1A1</accession>
<dbReference type="PRINTS" id="PR01177">
    <property type="entry name" value="GABAB1RECPTR"/>
</dbReference>
<feature type="signal peptide" evidence="11">
    <location>
        <begin position="1"/>
        <end position="21"/>
    </location>
</feature>
<keyword evidence="5 10" id="KW-0472">Membrane</keyword>
<feature type="region of interest" description="Disordered" evidence="9">
    <location>
        <begin position="731"/>
        <end position="754"/>
    </location>
</feature>
<evidence type="ECO:0000256" key="5">
    <source>
        <dbReference type="ARBA" id="ARBA00023136"/>
    </source>
</evidence>
<keyword evidence="11" id="KW-0732">Signal</keyword>
<dbReference type="Gene3D" id="3.40.50.2300">
    <property type="match status" value="2"/>
</dbReference>
<evidence type="ECO:0000256" key="2">
    <source>
        <dbReference type="ARBA" id="ARBA00022692"/>
    </source>
</evidence>